<dbReference type="Proteomes" id="UP001162156">
    <property type="component" value="Unassembled WGS sequence"/>
</dbReference>
<dbReference type="PANTHER" id="PTHR32166:SF24">
    <property type="entry name" value="F16P17.2 PROTEIN"/>
    <property type="match status" value="1"/>
</dbReference>
<evidence type="ECO:0000313" key="2">
    <source>
        <dbReference type="EMBL" id="KAJ8945729.1"/>
    </source>
</evidence>
<dbReference type="InterPro" id="IPR007021">
    <property type="entry name" value="DUF659"/>
</dbReference>
<organism evidence="2 3">
    <name type="scientific">Rhamnusium bicolor</name>
    <dbReference type="NCBI Taxonomy" id="1586634"/>
    <lineage>
        <taxon>Eukaryota</taxon>
        <taxon>Metazoa</taxon>
        <taxon>Ecdysozoa</taxon>
        <taxon>Arthropoda</taxon>
        <taxon>Hexapoda</taxon>
        <taxon>Insecta</taxon>
        <taxon>Pterygota</taxon>
        <taxon>Neoptera</taxon>
        <taxon>Endopterygota</taxon>
        <taxon>Coleoptera</taxon>
        <taxon>Polyphaga</taxon>
        <taxon>Cucujiformia</taxon>
        <taxon>Chrysomeloidea</taxon>
        <taxon>Cerambycidae</taxon>
        <taxon>Lepturinae</taxon>
        <taxon>Rhagiini</taxon>
        <taxon>Rhamnusium</taxon>
    </lineage>
</organism>
<comment type="caution">
    <text evidence="2">The sequence shown here is derived from an EMBL/GenBank/DDBJ whole genome shotgun (WGS) entry which is preliminary data.</text>
</comment>
<dbReference type="EMBL" id="JANEYF010002500">
    <property type="protein sequence ID" value="KAJ8945729.1"/>
    <property type="molecule type" value="Genomic_DNA"/>
</dbReference>
<reference evidence="2" key="1">
    <citation type="journal article" date="2023" name="Insect Mol. Biol.">
        <title>Genome sequencing provides insights into the evolution of gene families encoding plant cell wall-degrading enzymes in longhorned beetles.</title>
        <authorList>
            <person name="Shin N.R."/>
            <person name="Okamura Y."/>
            <person name="Kirsch R."/>
            <person name="Pauchet Y."/>
        </authorList>
    </citation>
    <scope>NUCLEOTIDE SEQUENCE</scope>
    <source>
        <strain evidence="2">RBIC_L_NR</strain>
    </source>
</reference>
<dbReference type="InterPro" id="IPR012337">
    <property type="entry name" value="RNaseH-like_sf"/>
</dbReference>
<sequence length="160" mass="18569">MKPIFHLPSRYDLSNTLLNEEYNRIKPEVELKIKEANHLLIQCDGWSNIRNEGIINFMITSPSPLFIKSVETRTEKHTSEYIASPLEEILLEYDVKKFLVLITNNAPNMRKATKMLETKYPHLVSFGCFAHTLHLLCQDILKSTSVANILIHTKKHNKEH</sequence>
<gene>
    <name evidence="2" type="ORF">NQ314_009092</name>
</gene>
<accession>A0AAV8Y4L5</accession>
<keyword evidence="3" id="KW-1185">Reference proteome</keyword>
<dbReference type="PANTHER" id="PTHR32166">
    <property type="entry name" value="OSJNBA0013A04.12 PROTEIN"/>
    <property type="match status" value="1"/>
</dbReference>
<proteinExistence type="predicted"/>
<dbReference type="SUPFAM" id="SSF53098">
    <property type="entry name" value="Ribonuclease H-like"/>
    <property type="match status" value="1"/>
</dbReference>
<evidence type="ECO:0000313" key="3">
    <source>
        <dbReference type="Proteomes" id="UP001162156"/>
    </source>
</evidence>
<protein>
    <recommendedName>
        <fullName evidence="1">DUF659 domain-containing protein</fullName>
    </recommendedName>
</protein>
<feature type="domain" description="DUF659" evidence="1">
    <location>
        <begin position="8"/>
        <end position="154"/>
    </location>
</feature>
<evidence type="ECO:0000259" key="1">
    <source>
        <dbReference type="Pfam" id="PF04937"/>
    </source>
</evidence>
<dbReference type="Pfam" id="PF04937">
    <property type="entry name" value="DUF659"/>
    <property type="match status" value="1"/>
</dbReference>
<name>A0AAV8Y4L5_9CUCU</name>
<dbReference type="AlphaFoldDB" id="A0AAV8Y4L5"/>